<evidence type="ECO:0000313" key="2">
    <source>
        <dbReference type="EMBL" id="PAP75853.1"/>
    </source>
</evidence>
<protein>
    <recommendedName>
        <fullName evidence="4">Secretion system C-terminal sorting domain-containing protein</fullName>
    </recommendedName>
</protein>
<keyword evidence="1" id="KW-0732">Signal</keyword>
<organism evidence="2 3">
    <name type="scientific">Rubrivirga marina</name>
    <dbReference type="NCBI Taxonomy" id="1196024"/>
    <lineage>
        <taxon>Bacteria</taxon>
        <taxon>Pseudomonadati</taxon>
        <taxon>Rhodothermota</taxon>
        <taxon>Rhodothermia</taxon>
        <taxon>Rhodothermales</taxon>
        <taxon>Rubricoccaceae</taxon>
        <taxon>Rubrivirga</taxon>
    </lineage>
</organism>
<dbReference type="NCBIfam" id="TIGR04183">
    <property type="entry name" value="Por_Secre_tail"/>
    <property type="match status" value="1"/>
</dbReference>
<dbReference type="RefSeq" id="WP_095509496.1">
    <property type="nucleotide sequence ID" value="NZ_MQWD01000001.1"/>
</dbReference>
<comment type="caution">
    <text evidence="2">The sequence shown here is derived from an EMBL/GenBank/DDBJ whole genome shotgun (WGS) entry which is preliminary data.</text>
</comment>
<dbReference type="Proteomes" id="UP000216339">
    <property type="component" value="Unassembled WGS sequence"/>
</dbReference>
<dbReference type="AlphaFoldDB" id="A0A271IXA2"/>
<dbReference type="OrthoDB" id="9809781at2"/>
<evidence type="ECO:0000256" key="1">
    <source>
        <dbReference type="SAM" id="SignalP"/>
    </source>
</evidence>
<keyword evidence="3" id="KW-1185">Reference proteome</keyword>
<gene>
    <name evidence="2" type="ORF">BSZ37_05055</name>
</gene>
<reference evidence="2 3" key="1">
    <citation type="submission" date="2016-11" db="EMBL/GenBank/DDBJ databases">
        <title>Study of marine rhodopsin-containing bacteria.</title>
        <authorList>
            <person name="Yoshizawa S."/>
            <person name="Kumagai Y."/>
            <person name="Kogure K."/>
        </authorList>
    </citation>
    <scope>NUCLEOTIDE SEQUENCE [LARGE SCALE GENOMIC DNA]</scope>
    <source>
        <strain evidence="2 3">SAORIC-28</strain>
    </source>
</reference>
<feature type="signal peptide" evidence="1">
    <location>
        <begin position="1"/>
        <end position="20"/>
    </location>
</feature>
<proteinExistence type="predicted"/>
<feature type="chain" id="PRO_5012786457" description="Secretion system C-terminal sorting domain-containing protein" evidence="1">
    <location>
        <begin position="21"/>
        <end position="281"/>
    </location>
</feature>
<name>A0A271IXA2_9BACT</name>
<sequence length="281" mass="28653">MRTRLLPLLSVLLTASTVQLATSASAQSPVLRVSSFGDALIGVSASEAVTLRSGFWYVAQSAAAGGANAPPAPAEIISPPDGTEFVLDDLDPDAPLTVSWTEGTDPDGDALAYRWQLAASADFATLLLDEDAGSDTEITTTLAAILAAVGDVPAGDTTEAWHRVVTSDGSASSTDAARLALVRLGDVAAEADGPAALALHAPRPNPFGARTTLAYDLPAPGSVRLAVLDVLGREVAVVVEVDRPAGRHATALDAAALPAGVYVVSLEAGGARLTRTVTRLR</sequence>
<dbReference type="InterPro" id="IPR026444">
    <property type="entry name" value="Secre_tail"/>
</dbReference>
<evidence type="ECO:0008006" key="4">
    <source>
        <dbReference type="Google" id="ProtNLM"/>
    </source>
</evidence>
<accession>A0A271IXA2</accession>
<dbReference type="EMBL" id="MQWD01000001">
    <property type="protein sequence ID" value="PAP75853.1"/>
    <property type="molecule type" value="Genomic_DNA"/>
</dbReference>
<evidence type="ECO:0000313" key="3">
    <source>
        <dbReference type="Proteomes" id="UP000216339"/>
    </source>
</evidence>